<dbReference type="AlphaFoldDB" id="A0A918N2P2"/>
<accession>A0A918N2P2</accession>
<dbReference type="Proteomes" id="UP000601108">
    <property type="component" value="Unassembled WGS sequence"/>
</dbReference>
<sequence length="150" mass="17336">MFQKMKLSKHNINTFLLSANQKIEENAEYVSDRLVNGGEMDFVTYPPNCGFTQEENLSLEKLKNDPNLKSALRKILADNSASVLFDLFNIIDGTSEPDEKFGEWTEICFVDKTDELAEDLYFLHDKLGSAYWGWRELRPDKGWKPDIYEG</sequence>
<protein>
    <submittedName>
        <fullName evidence="1">Uncharacterized protein</fullName>
    </submittedName>
</protein>
<organism evidence="1 2">
    <name type="scientific">Aquimarina muelleri</name>
    <dbReference type="NCBI Taxonomy" id="279356"/>
    <lineage>
        <taxon>Bacteria</taxon>
        <taxon>Pseudomonadati</taxon>
        <taxon>Bacteroidota</taxon>
        <taxon>Flavobacteriia</taxon>
        <taxon>Flavobacteriales</taxon>
        <taxon>Flavobacteriaceae</taxon>
        <taxon>Aquimarina</taxon>
    </lineage>
</organism>
<comment type="caution">
    <text evidence="1">The sequence shown here is derived from an EMBL/GenBank/DDBJ whole genome shotgun (WGS) entry which is preliminary data.</text>
</comment>
<name>A0A918N2P2_9FLAO</name>
<keyword evidence="2" id="KW-1185">Reference proteome</keyword>
<evidence type="ECO:0000313" key="1">
    <source>
        <dbReference type="EMBL" id="GGX06469.1"/>
    </source>
</evidence>
<reference evidence="1 2" key="1">
    <citation type="journal article" date="2014" name="Int. J. Syst. Evol. Microbiol.">
        <title>Complete genome sequence of Corynebacterium casei LMG S-19264T (=DSM 44701T), isolated from a smear-ripened cheese.</title>
        <authorList>
            <consortium name="US DOE Joint Genome Institute (JGI-PGF)"/>
            <person name="Walter F."/>
            <person name="Albersmeier A."/>
            <person name="Kalinowski J."/>
            <person name="Ruckert C."/>
        </authorList>
    </citation>
    <scope>NUCLEOTIDE SEQUENCE [LARGE SCALE GENOMIC DNA]</scope>
    <source>
        <strain evidence="1 2">KCTC 12285</strain>
    </source>
</reference>
<proteinExistence type="predicted"/>
<evidence type="ECO:0000313" key="2">
    <source>
        <dbReference type="Proteomes" id="UP000601108"/>
    </source>
</evidence>
<dbReference type="EMBL" id="BMWS01000002">
    <property type="protein sequence ID" value="GGX06469.1"/>
    <property type="molecule type" value="Genomic_DNA"/>
</dbReference>
<gene>
    <name evidence="1" type="ORF">GCM10007384_05220</name>
</gene>